<dbReference type="Proteomes" id="UP000434172">
    <property type="component" value="Unassembled WGS sequence"/>
</dbReference>
<keyword evidence="3" id="KW-1185">Reference proteome</keyword>
<proteinExistence type="predicted"/>
<reference evidence="2 3" key="1">
    <citation type="submission" date="2019-12" db="EMBL/GenBank/DDBJ databases">
        <title>A genome sequence resource for the geographically widespread anthracnose pathogen Colletotrichum asianum.</title>
        <authorList>
            <person name="Meng Y."/>
        </authorList>
    </citation>
    <scope>NUCLEOTIDE SEQUENCE [LARGE SCALE GENOMIC DNA]</scope>
    <source>
        <strain evidence="2 3">ICMP 18580</strain>
    </source>
</reference>
<dbReference type="EMBL" id="WOWK01000102">
    <property type="protein sequence ID" value="KAF0318968.1"/>
    <property type="molecule type" value="Genomic_DNA"/>
</dbReference>
<evidence type="ECO:0000313" key="2">
    <source>
        <dbReference type="EMBL" id="KAF0318968.1"/>
    </source>
</evidence>
<name>A0A8H3ZH40_9PEZI</name>
<gene>
    <name evidence="2" type="ORF">GQ607_013777</name>
</gene>
<evidence type="ECO:0000256" key="1">
    <source>
        <dbReference type="SAM" id="MobiDB-lite"/>
    </source>
</evidence>
<accession>A0A8H3ZH40</accession>
<sequence>SNDARPPNIESCICLGRCFHPCWLSNFTPSAPLTDTGLKAPKLPTHSSHLDTTRIQYDRLSGRTDDDCRTKHTKPGTADWSLTLHAILSLPPKGIHQENQGRGEVGRRRHPVIY</sequence>
<evidence type="ECO:0000313" key="3">
    <source>
        <dbReference type="Proteomes" id="UP000434172"/>
    </source>
</evidence>
<organism evidence="2 3">
    <name type="scientific">Colletotrichum asianum</name>
    <dbReference type="NCBI Taxonomy" id="702518"/>
    <lineage>
        <taxon>Eukaryota</taxon>
        <taxon>Fungi</taxon>
        <taxon>Dikarya</taxon>
        <taxon>Ascomycota</taxon>
        <taxon>Pezizomycotina</taxon>
        <taxon>Sordariomycetes</taxon>
        <taxon>Hypocreomycetidae</taxon>
        <taxon>Glomerellales</taxon>
        <taxon>Glomerellaceae</taxon>
        <taxon>Colletotrichum</taxon>
        <taxon>Colletotrichum gloeosporioides species complex</taxon>
    </lineage>
</organism>
<protein>
    <submittedName>
        <fullName evidence="2">Uncharacterized protein</fullName>
    </submittedName>
</protein>
<feature type="compositionally biased region" description="Basic and acidic residues" evidence="1">
    <location>
        <begin position="95"/>
        <end position="106"/>
    </location>
</feature>
<dbReference type="AlphaFoldDB" id="A0A8H3ZH40"/>
<comment type="caution">
    <text evidence="2">The sequence shown here is derived from an EMBL/GenBank/DDBJ whole genome shotgun (WGS) entry which is preliminary data.</text>
</comment>
<feature type="region of interest" description="Disordered" evidence="1">
    <location>
        <begin position="91"/>
        <end position="114"/>
    </location>
</feature>
<feature type="non-terminal residue" evidence="2">
    <location>
        <position position="1"/>
    </location>
</feature>